<dbReference type="AlphaFoldDB" id="A0A1M6QLS8"/>
<dbReference type="Proteomes" id="UP000184203">
    <property type="component" value="Unassembled WGS sequence"/>
</dbReference>
<feature type="region of interest" description="Disordered" evidence="1">
    <location>
        <begin position="123"/>
        <end position="145"/>
    </location>
</feature>
<feature type="region of interest" description="Disordered" evidence="1">
    <location>
        <begin position="23"/>
        <end position="71"/>
    </location>
</feature>
<keyword evidence="3" id="KW-1185">Reference proteome</keyword>
<protein>
    <submittedName>
        <fullName evidence="2">Uncharacterized protein</fullName>
    </submittedName>
</protein>
<gene>
    <name evidence="2" type="ORF">SAMN05444342_0962</name>
</gene>
<evidence type="ECO:0000256" key="1">
    <source>
        <dbReference type="SAM" id="MobiDB-lite"/>
    </source>
</evidence>
<accession>A0A1M6QLS8</accession>
<reference evidence="3" key="1">
    <citation type="submission" date="2016-11" db="EMBL/GenBank/DDBJ databases">
        <authorList>
            <person name="Varghese N."/>
            <person name="Submissions S."/>
        </authorList>
    </citation>
    <scope>NUCLEOTIDE SEQUENCE [LARGE SCALE GENOMIC DNA]</scope>
    <source>
        <strain evidence="3">DX253</strain>
    </source>
</reference>
<evidence type="ECO:0000313" key="3">
    <source>
        <dbReference type="Proteomes" id="UP000184203"/>
    </source>
</evidence>
<evidence type="ECO:0000313" key="2">
    <source>
        <dbReference type="EMBL" id="SHK21176.1"/>
    </source>
</evidence>
<feature type="compositionally biased region" description="Basic and acidic residues" evidence="1">
    <location>
        <begin position="48"/>
        <end position="64"/>
    </location>
</feature>
<feature type="region of interest" description="Disordered" evidence="1">
    <location>
        <begin position="292"/>
        <end position="318"/>
    </location>
</feature>
<organism evidence="2 3">
    <name type="scientific">Haladaptatus paucihalophilus DX253</name>
    <dbReference type="NCBI Taxonomy" id="797209"/>
    <lineage>
        <taxon>Archaea</taxon>
        <taxon>Methanobacteriati</taxon>
        <taxon>Methanobacteriota</taxon>
        <taxon>Stenosarchaea group</taxon>
        <taxon>Halobacteria</taxon>
        <taxon>Halobacteriales</taxon>
        <taxon>Haladaptataceae</taxon>
        <taxon>Haladaptatus</taxon>
    </lineage>
</organism>
<dbReference type="EMBL" id="FRAN01000001">
    <property type="protein sequence ID" value="SHK21176.1"/>
    <property type="molecule type" value="Genomic_DNA"/>
</dbReference>
<sequence length="415" mass="47025">MFHRRKRQIRRCAIDADIDRCSGAARSQPMRGRRGDPPTSREYPSNSVERDARRVPHRPAESHPRSTGTLRPAIESVDDGIEIRRTGRVSRPFGGVLVSRGYADQRASVGAKGRRQFRRRIRSASCESPAGNGHRAVSNPVPKRPHVAVRPRSKQIRISTLHRDRSRVHRSDARTTCQPVRAAAVGDETFYRHSPNVREVRPGGPIRLVGARKGSNRCAVRRHVVASDAERDDELVRPPVGRSDGSIRRWPWLRRRCGSRRRRLWSWRSAGERQSRGPPAILILRRVFPLPPPNDGVRSNDTTGTGPEEVPAPPCSGRRRTGVLDRNVRFRSLIPERPSLTRRTGMRFQFVADGSNARNWADGNAIRRPDCGVQLARLAAVDEVQECTLRRFVHADVHSRFGGMRGVERFRRRIE</sequence>
<proteinExistence type="predicted"/>
<name>A0A1M6QLS8_HALPU</name>